<sequence>KTRIGLAEVLNVPETCIDAICRGVKNIPEEIPKICPQCWFPGHNLETMWLEKRAKYCFLCGSVLIDRCTQCDKPIPSLKFRFCGYCGQSYNQHQS</sequence>
<feature type="non-terminal residue" evidence="2">
    <location>
        <position position="1"/>
    </location>
</feature>
<name>A0A086CGT5_9CHRO</name>
<evidence type="ECO:0000259" key="1">
    <source>
        <dbReference type="Pfam" id="PF12773"/>
    </source>
</evidence>
<dbReference type="STRING" id="1527444.ucyna2_00824"/>
<comment type="caution">
    <text evidence="2">The sequence shown here is derived from an EMBL/GenBank/DDBJ whole genome shotgun (WGS) entry which is preliminary data.</text>
</comment>
<evidence type="ECO:0000313" key="3">
    <source>
        <dbReference type="Proteomes" id="UP000028922"/>
    </source>
</evidence>
<proteinExistence type="predicted"/>
<feature type="domain" description="DZANK-type" evidence="1">
    <location>
        <begin position="35"/>
        <end position="87"/>
    </location>
</feature>
<dbReference type="AlphaFoldDB" id="A0A086CGT5"/>
<dbReference type="EMBL" id="JPSP01000008">
    <property type="protein sequence ID" value="KFF41399.1"/>
    <property type="molecule type" value="Genomic_DNA"/>
</dbReference>
<protein>
    <submittedName>
        <fullName evidence="2">Double zinc ribbon</fullName>
    </submittedName>
</protein>
<accession>A0A086CGT5</accession>
<dbReference type="Proteomes" id="UP000028922">
    <property type="component" value="Unassembled WGS sequence"/>
</dbReference>
<evidence type="ECO:0000313" key="2">
    <source>
        <dbReference type="EMBL" id="KFF41399.1"/>
    </source>
</evidence>
<organism evidence="2 3">
    <name type="scientific">Candidatus Atelocyanobacterium thalassa isolate SIO64986</name>
    <dbReference type="NCBI Taxonomy" id="1527444"/>
    <lineage>
        <taxon>Bacteria</taxon>
        <taxon>Bacillati</taxon>
        <taxon>Cyanobacteriota</taxon>
        <taxon>Cyanophyceae</taxon>
        <taxon>Oscillatoriophycideae</taxon>
        <taxon>Chroococcales</taxon>
        <taxon>Aphanothecaceae</taxon>
        <taxon>Candidatus Atelocyanobacterium</taxon>
        <taxon>Candidatus Atelocyanobacterium thalassae</taxon>
    </lineage>
</organism>
<dbReference type="Pfam" id="PF12773">
    <property type="entry name" value="DZR"/>
    <property type="match status" value="1"/>
</dbReference>
<reference evidence="2 3" key="1">
    <citation type="submission" date="2014-08" db="EMBL/GenBank/DDBJ databases">
        <title>Comparative genomics reveals surprising divergence of two closely related strains of uncultivated UCYN-A cyanobacteria.</title>
        <authorList>
            <person name="Bombar D."/>
            <person name="Heller P."/>
            <person name="Sanchez-Baracaldo P."/>
            <person name="Carter B.J."/>
            <person name="Zert J.P."/>
        </authorList>
    </citation>
    <scope>NUCLEOTIDE SEQUENCE [LARGE SCALE GENOMIC DNA]</scope>
</reference>
<gene>
    <name evidence="2" type="ORF">ucyna2_00824</name>
</gene>
<dbReference type="InterPro" id="IPR025874">
    <property type="entry name" value="DZR"/>
</dbReference>
<dbReference type="eggNOG" id="COG1396">
    <property type="taxonomic scope" value="Bacteria"/>
</dbReference>